<dbReference type="Proteomes" id="UP000234845">
    <property type="component" value="Unassembled WGS sequence"/>
</dbReference>
<dbReference type="EMBL" id="PKLZ01000003">
    <property type="protein sequence ID" value="PLW82991.1"/>
    <property type="molecule type" value="Genomic_DNA"/>
</dbReference>
<evidence type="ECO:0000259" key="1">
    <source>
        <dbReference type="Pfam" id="PF03886"/>
    </source>
</evidence>
<reference evidence="3" key="1">
    <citation type="submission" date="2017-11" db="EMBL/GenBank/DDBJ databases">
        <title>The draft genome sequence of Chromatocurvus sp. F02.</title>
        <authorList>
            <person name="Du Z.-J."/>
            <person name="Chang Y.-Q."/>
        </authorList>
    </citation>
    <scope>NUCLEOTIDE SEQUENCE [LARGE SCALE GENOMIC DNA]</scope>
    <source>
        <strain evidence="3">F02</strain>
    </source>
</reference>
<dbReference type="OrthoDB" id="7064073at2"/>
<evidence type="ECO:0000313" key="3">
    <source>
        <dbReference type="Proteomes" id="UP000234845"/>
    </source>
</evidence>
<protein>
    <recommendedName>
        <fullName evidence="1">ABC-type transport auxiliary lipoprotein component domain-containing protein</fullName>
    </recommendedName>
</protein>
<dbReference type="AlphaFoldDB" id="A0A2N5Y3L7"/>
<comment type="caution">
    <text evidence="2">The sequence shown here is derived from an EMBL/GenBank/DDBJ whole genome shotgun (WGS) entry which is preliminary data.</text>
</comment>
<proteinExistence type="predicted"/>
<accession>A0A2N5Y3L7</accession>
<keyword evidence="3" id="KW-1185">Reference proteome</keyword>
<dbReference type="Pfam" id="PF03886">
    <property type="entry name" value="ABC_trans_aux"/>
    <property type="match status" value="1"/>
</dbReference>
<organism evidence="2 3">
    <name type="scientific">Kineobactrum sediminis</name>
    <dbReference type="NCBI Taxonomy" id="1905677"/>
    <lineage>
        <taxon>Bacteria</taxon>
        <taxon>Pseudomonadati</taxon>
        <taxon>Pseudomonadota</taxon>
        <taxon>Gammaproteobacteria</taxon>
        <taxon>Cellvibrionales</taxon>
        <taxon>Halieaceae</taxon>
        <taxon>Kineobactrum</taxon>
    </lineage>
</organism>
<dbReference type="PROSITE" id="PS51257">
    <property type="entry name" value="PROKAR_LIPOPROTEIN"/>
    <property type="match status" value="1"/>
</dbReference>
<sequence length="203" mass="22126">MTIRLTSLGVLLGALLLAGCASSPSYNYYLLNARVADGVAGDGPALGIGPITIPEYLNRTSMVFTRGSNQLRLADYDRWAEPLAEGIQRVLSLNLSAELGSHNIRPHPWARSDVPDYAVQVWLLSLDIHNQRAELVAEWRVSRPAANRDIERRISRLSRALPDANWQPADAAAAYSDLLQSLGSELAAVINNAETKREAQPGS</sequence>
<dbReference type="RefSeq" id="WP_101520591.1">
    <property type="nucleotide sequence ID" value="NZ_PKLZ01000003.1"/>
</dbReference>
<dbReference type="Gene3D" id="3.40.50.10610">
    <property type="entry name" value="ABC-type transport auxiliary lipoprotein component"/>
    <property type="match status" value="1"/>
</dbReference>
<dbReference type="SUPFAM" id="SSF159594">
    <property type="entry name" value="XCC0632-like"/>
    <property type="match status" value="1"/>
</dbReference>
<name>A0A2N5Y3L7_9GAMM</name>
<feature type="domain" description="ABC-type transport auxiliary lipoprotein component" evidence="1">
    <location>
        <begin position="30"/>
        <end position="187"/>
    </location>
</feature>
<evidence type="ECO:0000313" key="2">
    <source>
        <dbReference type="EMBL" id="PLW82991.1"/>
    </source>
</evidence>
<gene>
    <name evidence="2" type="ORF">CWI75_06040</name>
</gene>
<dbReference type="InterPro" id="IPR005586">
    <property type="entry name" value="ABC_trans_aux"/>
</dbReference>